<name>A0ABR4KLF4_9EURO</name>
<dbReference type="GeneID" id="98164464"/>
<dbReference type="RefSeq" id="XP_070900742.1">
    <property type="nucleotide sequence ID" value="XM_071049300.1"/>
</dbReference>
<keyword evidence="1" id="KW-0732">Signal</keyword>
<evidence type="ECO:0000313" key="3">
    <source>
        <dbReference type="EMBL" id="KAL2853101.1"/>
    </source>
</evidence>
<dbReference type="Pfam" id="PF24855">
    <property type="entry name" value="DUF7729"/>
    <property type="match status" value="1"/>
</dbReference>
<sequence length="348" mass="36891">MHHRTPTSLLKLSRTLFLATLALPAALAQEKPADSALESRFSRPGPDQGIVDIVPVADAPPVSVHINAPVAIIYEHDENKDSVALLPRASSPSPASSTSFPTTFDTSLSTNFTTDSCSDFITETLASSSFTDCHAISTLLRDSTGFFHTLTSAASTSHVLDIACAADVSSCADTMSDLAADLLDDNNCGIDYADGNPLVSNAYVNMITYEPIYRATCLQSPDTTNYCFVDAVTNTSNPEDYDVYLIPYGSVIDTSPYPTCNACLQATLDVFSQWAQVDGQPLAGSYLPSAKAVNRRCGSDFANVNITVGETSSTSEDNVPHTDASVKLSVSLPLYICLSAVVGSLLSI</sequence>
<feature type="domain" description="DUF7729" evidence="2">
    <location>
        <begin position="99"/>
        <end position="305"/>
    </location>
</feature>
<dbReference type="PANTHER" id="PTHR39460">
    <property type="entry name" value="EXPRESSED PROTEIN"/>
    <property type="match status" value="1"/>
</dbReference>
<dbReference type="Proteomes" id="UP001610444">
    <property type="component" value="Unassembled WGS sequence"/>
</dbReference>
<dbReference type="EMBL" id="JBFXLR010000014">
    <property type="protein sequence ID" value="KAL2853101.1"/>
    <property type="molecule type" value="Genomic_DNA"/>
</dbReference>
<dbReference type="InterPro" id="IPR056146">
    <property type="entry name" value="DUF7729"/>
</dbReference>
<protein>
    <recommendedName>
        <fullName evidence="2">DUF7729 domain-containing protein</fullName>
    </recommendedName>
</protein>
<evidence type="ECO:0000313" key="4">
    <source>
        <dbReference type="Proteomes" id="UP001610444"/>
    </source>
</evidence>
<reference evidence="3 4" key="1">
    <citation type="submission" date="2024-07" db="EMBL/GenBank/DDBJ databases">
        <title>Section-level genome sequencing and comparative genomics of Aspergillus sections Usti and Cavernicolus.</title>
        <authorList>
            <consortium name="Lawrence Berkeley National Laboratory"/>
            <person name="Nybo J.L."/>
            <person name="Vesth T.C."/>
            <person name="Theobald S."/>
            <person name="Frisvad J.C."/>
            <person name="Larsen T.O."/>
            <person name="Kjaerboelling I."/>
            <person name="Rothschild-Mancinelli K."/>
            <person name="Lyhne E.K."/>
            <person name="Kogle M.E."/>
            <person name="Barry K."/>
            <person name="Clum A."/>
            <person name="Na H."/>
            <person name="Ledsgaard L."/>
            <person name="Lin J."/>
            <person name="Lipzen A."/>
            <person name="Kuo A."/>
            <person name="Riley R."/>
            <person name="Mondo S."/>
            <person name="LaButti K."/>
            <person name="Haridas S."/>
            <person name="Pangalinan J."/>
            <person name="Salamov A.A."/>
            <person name="Simmons B.A."/>
            <person name="Magnuson J.K."/>
            <person name="Chen J."/>
            <person name="Drula E."/>
            <person name="Henrissat B."/>
            <person name="Wiebenga A."/>
            <person name="Lubbers R.J."/>
            <person name="Gomes A.C."/>
            <person name="Macurrencykelacurrency M.R."/>
            <person name="Stajich J."/>
            <person name="Grigoriev I.V."/>
            <person name="Mortensen U.H."/>
            <person name="De vries R.P."/>
            <person name="Baker S.E."/>
            <person name="Andersen M.R."/>
        </authorList>
    </citation>
    <scope>NUCLEOTIDE SEQUENCE [LARGE SCALE GENOMIC DNA]</scope>
    <source>
        <strain evidence="3 4">CBS 756.74</strain>
    </source>
</reference>
<proteinExistence type="predicted"/>
<feature type="signal peptide" evidence="1">
    <location>
        <begin position="1"/>
        <end position="28"/>
    </location>
</feature>
<organism evidence="3 4">
    <name type="scientific">Aspergillus pseudodeflectus</name>
    <dbReference type="NCBI Taxonomy" id="176178"/>
    <lineage>
        <taxon>Eukaryota</taxon>
        <taxon>Fungi</taxon>
        <taxon>Dikarya</taxon>
        <taxon>Ascomycota</taxon>
        <taxon>Pezizomycotina</taxon>
        <taxon>Eurotiomycetes</taxon>
        <taxon>Eurotiomycetidae</taxon>
        <taxon>Eurotiales</taxon>
        <taxon>Aspergillaceae</taxon>
        <taxon>Aspergillus</taxon>
        <taxon>Aspergillus subgen. Nidulantes</taxon>
    </lineage>
</organism>
<comment type="caution">
    <text evidence="3">The sequence shown here is derived from an EMBL/GenBank/DDBJ whole genome shotgun (WGS) entry which is preliminary data.</text>
</comment>
<evidence type="ECO:0000259" key="2">
    <source>
        <dbReference type="Pfam" id="PF24855"/>
    </source>
</evidence>
<accession>A0ABR4KLF4</accession>
<evidence type="ECO:0000256" key="1">
    <source>
        <dbReference type="SAM" id="SignalP"/>
    </source>
</evidence>
<feature type="chain" id="PRO_5046735164" description="DUF7729 domain-containing protein" evidence="1">
    <location>
        <begin position="29"/>
        <end position="348"/>
    </location>
</feature>
<dbReference type="PANTHER" id="PTHR39460:SF1">
    <property type="entry name" value="C6 TRANSCRIPTION FACTOR"/>
    <property type="match status" value="1"/>
</dbReference>
<gene>
    <name evidence="3" type="ORF">BJX68DRAFT_51040</name>
</gene>
<keyword evidence="4" id="KW-1185">Reference proteome</keyword>